<dbReference type="STRING" id="318479.A0A0N4UI70"/>
<feature type="compositionally biased region" description="Polar residues" evidence="1">
    <location>
        <begin position="242"/>
        <end position="256"/>
    </location>
</feature>
<proteinExistence type="predicted"/>
<keyword evidence="2" id="KW-0472">Membrane</keyword>
<dbReference type="InterPro" id="IPR019172">
    <property type="entry name" value="Osteopetrosis-assoc_TM_1"/>
</dbReference>
<dbReference type="Pfam" id="PF09777">
    <property type="entry name" value="OSTMP1"/>
    <property type="match status" value="1"/>
</dbReference>
<dbReference type="EMBL" id="UYYG01000029">
    <property type="protein sequence ID" value="VDN51732.1"/>
    <property type="molecule type" value="Genomic_DNA"/>
</dbReference>
<dbReference type="Proteomes" id="UP000274756">
    <property type="component" value="Unassembled WGS sequence"/>
</dbReference>
<evidence type="ECO:0000313" key="5">
    <source>
        <dbReference type="Proteomes" id="UP000274756"/>
    </source>
</evidence>
<feature type="region of interest" description="Disordered" evidence="1">
    <location>
        <begin position="232"/>
        <end position="256"/>
    </location>
</feature>
<evidence type="ECO:0000256" key="1">
    <source>
        <dbReference type="SAM" id="MobiDB-lite"/>
    </source>
</evidence>
<protein>
    <submittedName>
        <fullName evidence="6">Osteopetrosis-associated transmembrane protein 1</fullName>
    </submittedName>
</protein>
<evidence type="ECO:0000256" key="2">
    <source>
        <dbReference type="SAM" id="Phobius"/>
    </source>
</evidence>
<keyword evidence="2" id="KW-1133">Transmembrane helix</keyword>
<keyword evidence="5" id="KW-1185">Reference proteome</keyword>
<dbReference type="PANTHER" id="PTHR15644:SF2">
    <property type="entry name" value="OSTEOPETROSIS-ASSOCIATED TRANSMEMBRANE PROTEIN 1"/>
    <property type="match status" value="1"/>
</dbReference>
<evidence type="ECO:0000313" key="3">
    <source>
        <dbReference type="EMBL" id="VDN51732.1"/>
    </source>
</evidence>
<gene>
    <name evidence="3" type="ORF">DME_LOCUS1705</name>
</gene>
<organism evidence="4 6">
    <name type="scientific">Dracunculus medinensis</name>
    <name type="common">Guinea worm</name>
    <dbReference type="NCBI Taxonomy" id="318479"/>
    <lineage>
        <taxon>Eukaryota</taxon>
        <taxon>Metazoa</taxon>
        <taxon>Ecdysozoa</taxon>
        <taxon>Nematoda</taxon>
        <taxon>Chromadorea</taxon>
        <taxon>Rhabditida</taxon>
        <taxon>Spirurina</taxon>
        <taxon>Dracunculoidea</taxon>
        <taxon>Dracunculidae</taxon>
        <taxon>Dracunculus</taxon>
    </lineage>
</organism>
<evidence type="ECO:0000313" key="6">
    <source>
        <dbReference type="WBParaSite" id="DME_0000728701-mRNA-1"/>
    </source>
</evidence>
<reference evidence="6" key="1">
    <citation type="submission" date="2017-02" db="UniProtKB">
        <authorList>
            <consortium name="WormBaseParasite"/>
        </authorList>
    </citation>
    <scope>IDENTIFICATION</scope>
</reference>
<feature type="transmembrane region" description="Helical" evidence="2">
    <location>
        <begin position="184"/>
        <end position="205"/>
    </location>
</feature>
<dbReference type="GO" id="GO:0005829">
    <property type="term" value="C:cytosol"/>
    <property type="evidence" value="ECO:0007669"/>
    <property type="project" value="TreeGrafter"/>
</dbReference>
<evidence type="ECO:0000313" key="4">
    <source>
        <dbReference type="Proteomes" id="UP000038040"/>
    </source>
</evidence>
<dbReference type="WBParaSite" id="DME_0000728701-mRNA-1">
    <property type="protein sequence ID" value="DME_0000728701-mRNA-1"/>
    <property type="gene ID" value="DME_0000728701"/>
</dbReference>
<dbReference type="AlphaFoldDB" id="A0A0N4UI70"/>
<name>A0A0N4UI70_DRAME</name>
<dbReference type="OrthoDB" id="8021850at2759"/>
<accession>A0A0N4UI70</accession>
<reference evidence="3 5" key="2">
    <citation type="submission" date="2018-11" db="EMBL/GenBank/DDBJ databases">
        <authorList>
            <consortium name="Pathogen Informatics"/>
        </authorList>
    </citation>
    <scope>NUCLEOTIDE SEQUENCE [LARGE SCALE GENOMIC DNA]</scope>
</reference>
<dbReference type="PANTHER" id="PTHR15644">
    <property type="entry name" value="OSTEOPETROSIS ASSOCIATED TRANSMEMBRANE PROTEIN 1"/>
    <property type="match status" value="1"/>
</dbReference>
<keyword evidence="2" id="KW-0812">Transmembrane</keyword>
<dbReference type="Proteomes" id="UP000038040">
    <property type="component" value="Unplaced"/>
</dbReference>
<sequence>MIACAVENSAPPTVCTYCTDQYIIVKQLEYELKNLQNVTSLDNSSCTHVIYNNYVVSYVSDISDLITQRFWMDSRCESCVTIQWNFTAQSDYYFKDNAIEFQNKLFNWSDCVKSNFVQAEENSTVCDKCVKPFNKLFQFYWDVYAGSDSTFCLDIETTMNDTMNLWHNVWGCSSKSGKVVEYDFYNAIIIPTCLVLLTAVFYIGSYNQSDQKLRRLVQYSRLEEPNSRRSRILSPSFRDDNSPSNSINEIEPFINS</sequence>